<dbReference type="Proteomes" id="UP001156708">
    <property type="component" value="Unassembled WGS sequence"/>
</dbReference>
<dbReference type="EMBL" id="BSNZ01000005">
    <property type="protein sequence ID" value="GLQ83930.1"/>
    <property type="molecule type" value="Genomic_DNA"/>
</dbReference>
<gene>
    <name evidence="1" type="ORF">GCM10007872_08380</name>
</gene>
<accession>A0AA37W9H0</accession>
<sequence length="80" mass="8829">MSGQVVGPEKNHIIRGRIPDREGVQVVTLKRSYGAEKGPRALEVGWQRADKALSDKDRSIFKKQADDQPKLVVGMTARTG</sequence>
<proteinExistence type="predicted"/>
<keyword evidence="2" id="KW-1185">Reference proteome</keyword>
<dbReference type="AlphaFoldDB" id="A0AA37W9H0"/>
<evidence type="ECO:0000313" key="2">
    <source>
        <dbReference type="Proteomes" id="UP001156708"/>
    </source>
</evidence>
<comment type="caution">
    <text evidence="1">The sequence shown here is derived from an EMBL/GenBank/DDBJ whole genome shotgun (WGS) entry which is preliminary data.</text>
</comment>
<organism evidence="1 2">
    <name type="scientific">Gluconobacter sphaericus NBRC 12467</name>
    <dbReference type="NCBI Taxonomy" id="1307951"/>
    <lineage>
        <taxon>Bacteria</taxon>
        <taxon>Pseudomonadati</taxon>
        <taxon>Pseudomonadota</taxon>
        <taxon>Alphaproteobacteria</taxon>
        <taxon>Acetobacterales</taxon>
        <taxon>Acetobacteraceae</taxon>
        <taxon>Gluconobacter</taxon>
    </lineage>
</organism>
<protein>
    <submittedName>
        <fullName evidence="1">Uncharacterized protein</fullName>
    </submittedName>
</protein>
<reference evidence="2" key="1">
    <citation type="journal article" date="2019" name="Int. J. Syst. Evol. Microbiol.">
        <title>The Global Catalogue of Microorganisms (GCM) 10K type strain sequencing project: providing services to taxonomists for standard genome sequencing and annotation.</title>
        <authorList>
            <consortium name="The Broad Institute Genomics Platform"/>
            <consortium name="The Broad Institute Genome Sequencing Center for Infectious Disease"/>
            <person name="Wu L."/>
            <person name="Ma J."/>
        </authorList>
    </citation>
    <scope>NUCLEOTIDE SEQUENCE [LARGE SCALE GENOMIC DNA]</scope>
    <source>
        <strain evidence="2">NBRC 12467</strain>
    </source>
</reference>
<evidence type="ECO:0000313" key="1">
    <source>
        <dbReference type="EMBL" id="GLQ83930.1"/>
    </source>
</evidence>
<name>A0AA37W9H0_9PROT</name>